<proteinExistence type="predicted"/>
<keyword evidence="1" id="KW-0812">Transmembrane</keyword>
<evidence type="ECO:0000313" key="3">
    <source>
        <dbReference type="EMBL" id="QNO53867.1"/>
    </source>
</evidence>
<accession>A0A7G9YT57</accession>
<dbReference type="EMBL" id="MT631553">
    <property type="protein sequence ID" value="QNO53867.1"/>
    <property type="molecule type" value="Genomic_DNA"/>
</dbReference>
<name>A0A7G9YT57_9EURY</name>
<reference evidence="2" key="1">
    <citation type="submission" date="2020-06" db="EMBL/GenBank/DDBJ databases">
        <title>Unique genomic features of the anaerobic methanotrophic archaea.</title>
        <authorList>
            <person name="Chadwick G.L."/>
            <person name="Skennerton C.T."/>
            <person name="Laso-Perez R."/>
            <person name="Leu A.O."/>
            <person name="Speth D.R."/>
            <person name="Yu H."/>
            <person name="Morgan-Lang C."/>
            <person name="Hatzenpichler R."/>
            <person name="Goudeau D."/>
            <person name="Malmstrom R."/>
            <person name="Brazelton W.J."/>
            <person name="Woyke T."/>
            <person name="Hallam S.J."/>
            <person name="Tyson G.W."/>
            <person name="Wegener G."/>
            <person name="Boetius A."/>
            <person name="Orphan V."/>
        </authorList>
    </citation>
    <scope>NUCLEOTIDE SEQUENCE</scope>
</reference>
<evidence type="ECO:0000256" key="1">
    <source>
        <dbReference type="SAM" id="Phobius"/>
    </source>
</evidence>
<evidence type="ECO:0000313" key="2">
    <source>
        <dbReference type="EMBL" id="QNO51191.1"/>
    </source>
</evidence>
<keyword evidence="1" id="KW-1133">Transmembrane helix</keyword>
<organism evidence="2">
    <name type="scientific">Candidatus Methanophagaceae archaeon ANME-1 ERB6</name>
    <dbReference type="NCBI Taxonomy" id="2759912"/>
    <lineage>
        <taxon>Archaea</taxon>
        <taxon>Methanobacteriati</taxon>
        <taxon>Methanobacteriota</taxon>
        <taxon>Stenosarchaea group</taxon>
        <taxon>Methanomicrobia</taxon>
        <taxon>Candidatus Methanophagales</taxon>
        <taxon>Candidatus Methanophagaceae</taxon>
    </lineage>
</organism>
<protein>
    <submittedName>
        <fullName evidence="2">Uncharacterized protein</fullName>
    </submittedName>
</protein>
<dbReference type="AlphaFoldDB" id="A0A7G9YT57"/>
<feature type="transmembrane region" description="Helical" evidence="1">
    <location>
        <begin position="90"/>
        <end position="110"/>
    </location>
</feature>
<keyword evidence="1" id="KW-0472">Membrane</keyword>
<sequence>MDKKESSSFAIAVKKEVLRIADSFVTFGKNPIRGIRMVVDTIGVALLKPFVFVYNRVIQPVYRHYERDLEEVKMRPAEESLERMSIGTGVLLVLLFFALYLIAMLVQGWLA</sequence>
<gene>
    <name evidence="3" type="ORF">ALDDBJOO_00043</name>
    <name evidence="2" type="ORF">NIPIMIJO_00031</name>
</gene>
<dbReference type="EMBL" id="MT631462">
    <property type="protein sequence ID" value="QNO51191.1"/>
    <property type="molecule type" value="Genomic_DNA"/>
</dbReference>